<dbReference type="Gene3D" id="2.60.40.1120">
    <property type="entry name" value="Carboxypeptidase-like, regulatory domain"/>
    <property type="match status" value="1"/>
</dbReference>
<accession>A0A284VIL7</accession>
<evidence type="ECO:0000313" key="2">
    <source>
        <dbReference type="EMBL" id="SNQ59108.1"/>
    </source>
</evidence>
<dbReference type="Pfam" id="PF17957">
    <property type="entry name" value="Big_7"/>
    <property type="match status" value="1"/>
</dbReference>
<dbReference type="EMBL" id="FZMP01000009">
    <property type="protein sequence ID" value="SNQ59108.1"/>
    <property type="molecule type" value="Genomic_DNA"/>
</dbReference>
<dbReference type="InterPro" id="IPR013783">
    <property type="entry name" value="Ig-like_fold"/>
</dbReference>
<sequence length="303" mass="31566">MNNKMKIGLLLLAVMALVLAPQASAYPSYATETGASCGTCHVDPNGGGTLTPAGEYYKLNGQLPPAPTPTPDTPTPTSDTPPVIAITSPTDGQTFTTDAITVNGTASDDIGVSKVEVKVGAEGSYAEATGNTSWSSPVTLASGSNTIYARATDTSGNTTETSVNVTYSLQTPSPDTPPSTAVNVTFTVIDNETGLPIAGAKVSMNGSKIKTDDTGTAIFTNLIPGDYKYKVSAEEYEKSKDHINVTGDMTVTVKLVPETEEDEDDEDITHVEIIHWLENIFKENPCTGVTAGIQNSGHAGEGK</sequence>
<reference evidence="3" key="1">
    <citation type="submission" date="2017-06" db="EMBL/GenBank/DDBJ databases">
        <authorList>
            <person name="Cremers G."/>
        </authorList>
    </citation>
    <scope>NUCLEOTIDE SEQUENCE [LARGE SCALE GENOMIC DNA]</scope>
</reference>
<evidence type="ECO:0000313" key="3">
    <source>
        <dbReference type="Proteomes" id="UP000218615"/>
    </source>
</evidence>
<gene>
    <name evidence="2" type="ORF">MNV_1060046</name>
</gene>
<dbReference type="Gene3D" id="2.60.40.10">
    <property type="entry name" value="Immunoglobulins"/>
    <property type="match status" value="1"/>
</dbReference>
<keyword evidence="3" id="KW-1185">Reference proteome</keyword>
<feature type="region of interest" description="Disordered" evidence="1">
    <location>
        <begin position="60"/>
        <end position="92"/>
    </location>
</feature>
<name>A0A284VIL7_9EURY</name>
<dbReference type="Proteomes" id="UP000218615">
    <property type="component" value="Unassembled WGS sequence"/>
</dbReference>
<dbReference type="InterPro" id="IPR014756">
    <property type="entry name" value="Ig_E-set"/>
</dbReference>
<proteinExistence type="predicted"/>
<protein>
    <submittedName>
        <fullName evidence="2">Uncharacterized protein</fullName>
    </submittedName>
</protein>
<dbReference type="SUPFAM" id="SSF81296">
    <property type="entry name" value="E set domains"/>
    <property type="match status" value="1"/>
</dbReference>
<evidence type="ECO:0000256" key="1">
    <source>
        <dbReference type="SAM" id="MobiDB-lite"/>
    </source>
</evidence>
<organism evidence="2 3">
    <name type="scientific">Candidatus Methanoperedens nitratireducens</name>
    <dbReference type="NCBI Taxonomy" id="1392998"/>
    <lineage>
        <taxon>Archaea</taxon>
        <taxon>Methanobacteriati</taxon>
        <taxon>Methanobacteriota</taxon>
        <taxon>Stenosarchaea group</taxon>
        <taxon>Methanomicrobia</taxon>
        <taxon>Methanosarcinales</taxon>
        <taxon>ANME-2 cluster</taxon>
        <taxon>Candidatus Methanoperedentaceae</taxon>
        <taxon>Candidatus Methanoperedens</taxon>
    </lineage>
</organism>
<dbReference type="Pfam" id="PF13620">
    <property type="entry name" value="CarboxypepD_reg"/>
    <property type="match status" value="1"/>
</dbReference>
<dbReference type="SUPFAM" id="SSF49478">
    <property type="entry name" value="Cna protein B-type domain"/>
    <property type="match status" value="1"/>
</dbReference>
<feature type="compositionally biased region" description="Pro residues" evidence="1">
    <location>
        <begin position="64"/>
        <end position="74"/>
    </location>
</feature>
<dbReference type="AlphaFoldDB" id="A0A284VIL7"/>